<keyword evidence="6" id="KW-1185">Reference proteome</keyword>
<sequence length="460" mass="49953">MNPQIERNGTSSVNPATGETFAFHPFVPDGDLKELLADSHTRFIAWRATPLAERLEILRRFADGLRTERDALAREATLEMGKTIASAGGEIDKCAAVIDWYVERAPQLLADRPVPVPSGKAHLAYEPLGVVLGVMPWNFPYWQILRAAVPITTGGNFFLVKPAENTMGCGALLQKLAEKTGFSRAFAVANLTKEQCATALADTRIVGVSVTGSVRAGQALAQLAGRNIKKSVLELGGADPFIVLADADLDVTVKAAVSSRFSNCGQVCIAAKRIIVEDSVRDRFTRDFVAAVKDLEPRDPMDEGCFIGPMARIDLRDTLHRQVEHALSEGATLLAGGFPLNRPGAWYQPTVLGNITQGMTPFTDELFGPVASIISARNADHAIELANDSRYGLCASLWTRDEDQATRLARRIEAGGVFINRISASDPHLPIGGIKESGFGRELTEWGLYEFMNVKTVWHA</sequence>
<feature type="domain" description="Aldehyde dehydrogenase" evidence="4">
    <location>
        <begin position="10"/>
        <end position="457"/>
    </location>
</feature>
<dbReference type="InterPro" id="IPR047110">
    <property type="entry name" value="GABD/Sad-like"/>
</dbReference>
<dbReference type="GO" id="GO:0004030">
    <property type="term" value="F:aldehyde dehydrogenase [NAD(P)+] activity"/>
    <property type="evidence" value="ECO:0007669"/>
    <property type="project" value="InterPro"/>
</dbReference>
<evidence type="ECO:0000256" key="3">
    <source>
        <dbReference type="ARBA" id="ARBA00023002"/>
    </source>
</evidence>
<dbReference type="Proteomes" id="UP001176960">
    <property type="component" value="Unassembled WGS sequence"/>
</dbReference>
<keyword evidence="2" id="KW-0521">NADP</keyword>
<dbReference type="RefSeq" id="WP_289840992.1">
    <property type="nucleotide sequence ID" value="NZ_CATKSH010000008.1"/>
</dbReference>
<reference evidence="5" key="1">
    <citation type="submission" date="2023-03" db="EMBL/GenBank/DDBJ databases">
        <authorList>
            <person name="Cleenwerck I."/>
        </authorList>
    </citation>
    <scope>NUCLEOTIDE SEQUENCE</scope>
    <source>
        <strain evidence="5">LMG 32879</strain>
    </source>
</reference>
<evidence type="ECO:0000259" key="4">
    <source>
        <dbReference type="Pfam" id="PF00171"/>
    </source>
</evidence>
<dbReference type="CDD" id="cd07100">
    <property type="entry name" value="ALDH_SSADH1_GabD1"/>
    <property type="match status" value="1"/>
</dbReference>
<dbReference type="FunFam" id="3.40.309.10:FF:000010">
    <property type="entry name" value="Gamma-aminobutyraldehyde dehydrogenase"/>
    <property type="match status" value="1"/>
</dbReference>
<accession>A0AA35Y3D3</accession>
<dbReference type="Gene3D" id="3.40.309.10">
    <property type="entry name" value="Aldehyde Dehydrogenase, Chain A, domain 2"/>
    <property type="match status" value="1"/>
</dbReference>
<comment type="caution">
    <text evidence="5">The sequence shown here is derived from an EMBL/GenBank/DDBJ whole genome shotgun (WGS) entry which is preliminary data.</text>
</comment>
<dbReference type="InterPro" id="IPR016162">
    <property type="entry name" value="Ald_DH_N"/>
</dbReference>
<dbReference type="InterPro" id="IPR044148">
    <property type="entry name" value="ALDH_GabD1-like"/>
</dbReference>
<dbReference type="InterPro" id="IPR016163">
    <property type="entry name" value="Ald_DH_C"/>
</dbReference>
<evidence type="ECO:0000313" key="5">
    <source>
        <dbReference type="EMBL" id="CAI9120736.1"/>
    </source>
</evidence>
<dbReference type="AlphaFoldDB" id="A0AA35Y3D3"/>
<proteinExistence type="inferred from homology"/>
<dbReference type="PANTHER" id="PTHR43217:SF1">
    <property type="entry name" value="SUCCINATE SEMIALDEHYDE DEHYDROGENASE [NAD(P)+] SAD"/>
    <property type="match status" value="1"/>
</dbReference>
<name>A0AA35Y3D3_9PROT</name>
<dbReference type="PROSITE" id="PS00070">
    <property type="entry name" value="ALDEHYDE_DEHYDR_CYS"/>
    <property type="match status" value="1"/>
</dbReference>
<dbReference type="Gene3D" id="3.40.605.10">
    <property type="entry name" value="Aldehyde Dehydrogenase, Chain A, domain 1"/>
    <property type="match status" value="1"/>
</dbReference>
<organism evidence="5 6">
    <name type="scientific">Brytella acorum</name>
    <dbReference type="NCBI Taxonomy" id="2959299"/>
    <lineage>
        <taxon>Bacteria</taxon>
        <taxon>Pseudomonadati</taxon>
        <taxon>Pseudomonadota</taxon>
        <taxon>Alphaproteobacteria</taxon>
        <taxon>Acetobacterales</taxon>
        <taxon>Acetobacteraceae</taxon>
        <taxon>Brytella</taxon>
    </lineage>
</organism>
<dbReference type="InterPro" id="IPR016161">
    <property type="entry name" value="Ald_DH/histidinol_DH"/>
</dbReference>
<comment type="similarity">
    <text evidence="1">Belongs to the aldehyde dehydrogenase family.</text>
</comment>
<evidence type="ECO:0000256" key="1">
    <source>
        <dbReference type="ARBA" id="ARBA00009986"/>
    </source>
</evidence>
<evidence type="ECO:0000256" key="2">
    <source>
        <dbReference type="ARBA" id="ARBA00022857"/>
    </source>
</evidence>
<dbReference type="GO" id="GO:0004777">
    <property type="term" value="F:succinate-semialdehyde dehydrogenase (NAD+) activity"/>
    <property type="evidence" value="ECO:0007669"/>
    <property type="project" value="TreeGrafter"/>
</dbReference>
<dbReference type="EMBL" id="CATKSH010000008">
    <property type="protein sequence ID" value="CAI9120736.1"/>
    <property type="molecule type" value="Genomic_DNA"/>
</dbReference>
<dbReference type="InterPro" id="IPR016160">
    <property type="entry name" value="Ald_DH_CS_CYS"/>
</dbReference>
<keyword evidence="3" id="KW-0560">Oxidoreductase</keyword>
<gene>
    <name evidence="5" type="ORF">LMG32879_001574</name>
</gene>
<dbReference type="PANTHER" id="PTHR43217">
    <property type="entry name" value="SUCCINATE SEMIALDEHYDE DEHYDROGENASE [NAD(P)+] SAD"/>
    <property type="match status" value="1"/>
</dbReference>
<dbReference type="Pfam" id="PF00171">
    <property type="entry name" value="Aldedh"/>
    <property type="match status" value="1"/>
</dbReference>
<evidence type="ECO:0000313" key="6">
    <source>
        <dbReference type="Proteomes" id="UP001176960"/>
    </source>
</evidence>
<dbReference type="InterPro" id="IPR015590">
    <property type="entry name" value="Aldehyde_DH_dom"/>
</dbReference>
<protein>
    <submittedName>
        <fullName evidence="5">NAD-dependent succinate-semialdehyde dehydrogenase</fullName>
    </submittedName>
</protein>
<dbReference type="SUPFAM" id="SSF53720">
    <property type="entry name" value="ALDH-like"/>
    <property type="match status" value="1"/>
</dbReference>